<accession>A0ABD3DZF4</accession>
<sequence length="51" mass="5601">MTIGFTGLEFSPASPVIIRLFSLVNTLSLPSPESANIPELLVLSLVKFRKR</sequence>
<keyword evidence="2" id="KW-1185">Reference proteome</keyword>
<dbReference type="AlphaFoldDB" id="A0ABD3DZF4"/>
<reference evidence="2" key="1">
    <citation type="journal article" date="2024" name="IScience">
        <title>Strigolactones Initiate the Formation of Haustorium-like Structures in Castilleja.</title>
        <authorList>
            <person name="Buerger M."/>
            <person name="Peterson D."/>
            <person name="Chory J."/>
        </authorList>
    </citation>
    <scope>NUCLEOTIDE SEQUENCE [LARGE SCALE GENOMIC DNA]</scope>
</reference>
<comment type="caution">
    <text evidence="1">The sequence shown here is derived from an EMBL/GenBank/DDBJ whole genome shotgun (WGS) entry which is preliminary data.</text>
</comment>
<dbReference type="EMBL" id="JAVIJP010000009">
    <property type="protein sequence ID" value="KAL3647631.1"/>
    <property type="molecule type" value="Genomic_DNA"/>
</dbReference>
<organism evidence="1 2">
    <name type="scientific">Castilleja foliolosa</name>
    <dbReference type="NCBI Taxonomy" id="1961234"/>
    <lineage>
        <taxon>Eukaryota</taxon>
        <taxon>Viridiplantae</taxon>
        <taxon>Streptophyta</taxon>
        <taxon>Embryophyta</taxon>
        <taxon>Tracheophyta</taxon>
        <taxon>Spermatophyta</taxon>
        <taxon>Magnoliopsida</taxon>
        <taxon>eudicotyledons</taxon>
        <taxon>Gunneridae</taxon>
        <taxon>Pentapetalae</taxon>
        <taxon>asterids</taxon>
        <taxon>lamiids</taxon>
        <taxon>Lamiales</taxon>
        <taxon>Orobanchaceae</taxon>
        <taxon>Pedicularideae</taxon>
        <taxon>Castillejinae</taxon>
        <taxon>Castilleja</taxon>
    </lineage>
</organism>
<evidence type="ECO:0000313" key="1">
    <source>
        <dbReference type="EMBL" id="KAL3647631.1"/>
    </source>
</evidence>
<evidence type="ECO:0000313" key="2">
    <source>
        <dbReference type="Proteomes" id="UP001632038"/>
    </source>
</evidence>
<dbReference type="Proteomes" id="UP001632038">
    <property type="component" value="Unassembled WGS sequence"/>
</dbReference>
<name>A0ABD3DZF4_9LAMI</name>
<proteinExistence type="predicted"/>
<gene>
    <name evidence="1" type="ORF">CASFOL_008599</name>
</gene>
<protein>
    <submittedName>
        <fullName evidence="1">Uncharacterized protein</fullName>
    </submittedName>
</protein>